<keyword evidence="2" id="KW-1133">Transmembrane helix</keyword>
<gene>
    <name evidence="4" type="ORF">AAL_02396</name>
</gene>
<keyword evidence="5" id="KW-1185">Reference proteome</keyword>
<comment type="caution">
    <text evidence="4">The sequence shown here is derived from an EMBL/GenBank/DDBJ whole genome shotgun (WGS) entry which is preliminary data.</text>
</comment>
<keyword evidence="2" id="KW-0812">Transmembrane</keyword>
<evidence type="ECO:0000313" key="5">
    <source>
        <dbReference type="Proteomes" id="UP000078544"/>
    </source>
</evidence>
<feature type="compositionally biased region" description="Low complexity" evidence="1">
    <location>
        <begin position="162"/>
        <end position="173"/>
    </location>
</feature>
<reference evidence="4 5" key="1">
    <citation type="journal article" date="2016" name="Genome Biol. Evol.">
        <title>Divergent and convergent evolution of fungal pathogenicity.</title>
        <authorList>
            <person name="Shang Y."/>
            <person name="Xiao G."/>
            <person name="Zheng P."/>
            <person name="Cen K."/>
            <person name="Zhan S."/>
            <person name="Wang C."/>
        </authorList>
    </citation>
    <scope>NUCLEOTIDE SEQUENCE [LARGE SCALE GENOMIC DNA]</scope>
    <source>
        <strain evidence="4 5">RCEF 2490</strain>
    </source>
</reference>
<dbReference type="Proteomes" id="UP000078544">
    <property type="component" value="Unassembled WGS sequence"/>
</dbReference>
<evidence type="ECO:0000256" key="3">
    <source>
        <dbReference type="SAM" id="SignalP"/>
    </source>
</evidence>
<sequence length="288" mass="31793">MVSTTLVLLAAALLAAWGGLLRHAEAGFVRPPPFTKSAYQDNPRHVHGEAVDFAWETNITSPLELLVFMEYPRLVDKPEYYYLKTNVTRDVTTLRWIAELFGREAIVPWGQNAVCYLGLAAEGAGAFNVKFYSAHFNISIPDDVRMQANKTTSDRTRPLGSDPPSSSSSSTSLADLTSGMPALGVAGIAIGSFVVFVSAFVFAYLCWRRGRRRRRRSNGRARRTPATVVAAGAANAERKGYPVARRLSRTEVRMLVSPSPGRESFPTKLKDVKVRSSELYSKEIHELP</sequence>
<feature type="chain" id="PRO_5007896584" evidence="3">
    <location>
        <begin position="27"/>
        <end position="288"/>
    </location>
</feature>
<dbReference type="STRING" id="1081109.A0A168EIW6"/>
<evidence type="ECO:0000256" key="1">
    <source>
        <dbReference type="SAM" id="MobiDB-lite"/>
    </source>
</evidence>
<accession>A0A168EIW6</accession>
<dbReference type="AlphaFoldDB" id="A0A168EIW6"/>
<dbReference type="OrthoDB" id="4959508at2759"/>
<keyword evidence="3" id="KW-0732">Signal</keyword>
<keyword evidence="2" id="KW-0472">Membrane</keyword>
<feature type="signal peptide" evidence="3">
    <location>
        <begin position="1"/>
        <end position="26"/>
    </location>
</feature>
<proteinExistence type="predicted"/>
<protein>
    <submittedName>
        <fullName evidence="4">Uncharacterized protein</fullName>
    </submittedName>
</protein>
<organism evidence="4 5">
    <name type="scientific">Moelleriella libera RCEF 2490</name>
    <dbReference type="NCBI Taxonomy" id="1081109"/>
    <lineage>
        <taxon>Eukaryota</taxon>
        <taxon>Fungi</taxon>
        <taxon>Dikarya</taxon>
        <taxon>Ascomycota</taxon>
        <taxon>Pezizomycotina</taxon>
        <taxon>Sordariomycetes</taxon>
        <taxon>Hypocreomycetidae</taxon>
        <taxon>Hypocreales</taxon>
        <taxon>Clavicipitaceae</taxon>
        <taxon>Moelleriella</taxon>
    </lineage>
</organism>
<evidence type="ECO:0000256" key="2">
    <source>
        <dbReference type="SAM" id="Phobius"/>
    </source>
</evidence>
<feature type="region of interest" description="Disordered" evidence="1">
    <location>
        <begin position="149"/>
        <end position="173"/>
    </location>
</feature>
<feature type="transmembrane region" description="Helical" evidence="2">
    <location>
        <begin position="182"/>
        <end position="207"/>
    </location>
</feature>
<evidence type="ECO:0000313" key="4">
    <source>
        <dbReference type="EMBL" id="KZZ98845.1"/>
    </source>
</evidence>
<dbReference type="EMBL" id="AZGY01000004">
    <property type="protein sequence ID" value="KZZ98845.1"/>
    <property type="molecule type" value="Genomic_DNA"/>
</dbReference>
<name>A0A168EIW6_9HYPO</name>